<keyword evidence="7" id="KW-0539">Nucleus</keyword>
<evidence type="ECO:0000256" key="4">
    <source>
        <dbReference type="ARBA" id="ARBA00022448"/>
    </source>
</evidence>
<protein>
    <recommendedName>
        <fullName evidence="9">Importin N-terminal domain-containing protein</fullName>
    </recommendedName>
</protein>
<evidence type="ECO:0000259" key="9">
    <source>
        <dbReference type="PROSITE" id="PS50166"/>
    </source>
</evidence>
<evidence type="ECO:0000256" key="2">
    <source>
        <dbReference type="ARBA" id="ARBA00004496"/>
    </source>
</evidence>
<feature type="compositionally biased region" description="Acidic residues" evidence="8">
    <location>
        <begin position="899"/>
        <end position="913"/>
    </location>
</feature>
<proteinExistence type="inferred from homology"/>
<comment type="similarity">
    <text evidence="3">Belongs to the importin beta family.</text>
</comment>
<dbReference type="EnsemblMetazoa" id="XM_022816728">
    <property type="protein sequence ID" value="XP_022672463"/>
    <property type="gene ID" value="LOC111255087"/>
</dbReference>
<sequence>MEQSRLAEICRATIDPVKREAAEKELETVKKIIGFAPSLLSMIMNGAIDVPTRQAGAVFLKNLIVSSWADPPEPDSPGLPLEFSLHEQDRAMLRDSIVDAVIQSPPQIRAQMAVCLIQVIKHDFPQRWVGIVDKVVVYLQTPNNNESWFGTLLALYQLVKNYEYKAKEDRAPLLEAMKLILPMLQDLTMKTLPDESEPAVLVQKQCLKVFYALVQYSLPLELLSQEMFGQWMEICRVIIQQPVPASTLEVSEEERPGLVHWKCKKWALHIVTRCCERYGLPNSVAKEYKQFAEFYIKAFAQGIIATLFQSVLDPYRQGQYVSYRVLQESLQYLVHTVGQALCWKFIKPHINVIIQEVIFKILCFNDEDEEMWQSDPTEYIRVKFDLFAEYQSPVTAAQNLLDTVCKKRKNVLQKTMEWVTGLINSGTLTPRQQDGAFNMVGAVSSTLLRKKPYKTQLENMLCSYVSPLFQSKEGYLRARGCWLLQQFSEAKFTRQENLIGCLELLRTAIMNPQEEVPVKVQAAVAIQDLMSDQDESEYVKNYLEPHIRDLTLCLLDLIRSTEIDEVTSCVQRIVCNYSVQLMPVAIDITNHLAQSFTTMLAQTQDDGDDNDSRAVAAMGILSTLETILAVWDDCKEVIAQLEPIVLQIVSGILTQGVSEFYEEAFSLVYSLCCDRVSANMWHIFSIMYEAFERDANEFFIDMMPVLHALITVDTPAFLSNENHVMAMYNMAKYIFDKAGDEDPMCHAAKLLEVMILHCGNSIEKCIPAFLEICLQRLFKKVESAELRQMLLQVLISAMYINRPLTLSTLERHTTPPLKETNNQAIPVLDFFVKQWIEDVDCFLGVHDRKVCVLGMCCLMDPGWSGKPAALEQVLPKIMPSFLILFDGLKRAYAYRATLEEEQSGDEEGEEGSDIDDRQLSSDEDDLDDEGRAYMEQLAGRMRVAGYSTLHSGGGDRDGDADDEETIDDEEQTALECQYSTPLDTEEGKQGYVDEFAVFKGLLEALQSLSPAIYNQMINLLNDEQKNQLHSIFVYANQRRAAAESAQIERQGGYQFSSNEVPQSFNFGARNGTFAPQQQ</sequence>
<dbReference type="FunCoup" id="A0A7M7KVV3">
    <property type="interactions" value="2368"/>
</dbReference>
<dbReference type="PANTHER" id="PTHR10997:SF18">
    <property type="entry name" value="D-IMPORTIN 7_RANBP7"/>
    <property type="match status" value="1"/>
</dbReference>
<dbReference type="PROSITE" id="PS50166">
    <property type="entry name" value="IMPORTIN_B_NT"/>
    <property type="match status" value="1"/>
</dbReference>
<comment type="subcellular location">
    <subcellularLocation>
        <location evidence="2">Cytoplasm</location>
    </subcellularLocation>
    <subcellularLocation>
        <location evidence="1">Nucleus</location>
    </subcellularLocation>
</comment>
<evidence type="ECO:0000256" key="3">
    <source>
        <dbReference type="ARBA" id="ARBA00007991"/>
    </source>
</evidence>
<dbReference type="AlphaFoldDB" id="A0A7M7KVV3"/>
<feature type="region of interest" description="Disordered" evidence="8">
    <location>
        <begin position="899"/>
        <end position="927"/>
    </location>
</feature>
<dbReference type="GO" id="GO:0005635">
    <property type="term" value="C:nuclear envelope"/>
    <property type="evidence" value="ECO:0007669"/>
    <property type="project" value="TreeGrafter"/>
</dbReference>
<keyword evidence="5" id="KW-0963">Cytoplasm</keyword>
<dbReference type="SUPFAM" id="SSF48371">
    <property type="entry name" value="ARM repeat"/>
    <property type="match status" value="1"/>
</dbReference>
<dbReference type="OrthoDB" id="760868at2759"/>
<dbReference type="GO" id="GO:0006606">
    <property type="term" value="P:protein import into nucleus"/>
    <property type="evidence" value="ECO:0007669"/>
    <property type="project" value="TreeGrafter"/>
</dbReference>
<dbReference type="OMA" id="WVAKTSW"/>
<feature type="region of interest" description="Disordered" evidence="8">
    <location>
        <begin position="948"/>
        <end position="967"/>
    </location>
</feature>
<evidence type="ECO:0000313" key="10">
    <source>
        <dbReference type="EnsemblMetazoa" id="XP_022672463"/>
    </source>
</evidence>
<dbReference type="GO" id="GO:0005829">
    <property type="term" value="C:cytosol"/>
    <property type="evidence" value="ECO:0007669"/>
    <property type="project" value="TreeGrafter"/>
</dbReference>
<organism evidence="10 11">
    <name type="scientific">Varroa destructor</name>
    <name type="common">Honeybee mite</name>
    <dbReference type="NCBI Taxonomy" id="109461"/>
    <lineage>
        <taxon>Eukaryota</taxon>
        <taxon>Metazoa</taxon>
        <taxon>Ecdysozoa</taxon>
        <taxon>Arthropoda</taxon>
        <taxon>Chelicerata</taxon>
        <taxon>Arachnida</taxon>
        <taxon>Acari</taxon>
        <taxon>Parasitiformes</taxon>
        <taxon>Mesostigmata</taxon>
        <taxon>Gamasina</taxon>
        <taxon>Dermanyssoidea</taxon>
        <taxon>Varroidae</taxon>
        <taxon>Varroa</taxon>
    </lineage>
</organism>
<dbReference type="CTD" id="44747"/>
<reference evidence="10" key="1">
    <citation type="submission" date="2021-01" db="UniProtKB">
        <authorList>
            <consortium name="EnsemblMetazoa"/>
        </authorList>
    </citation>
    <scope>IDENTIFICATION</scope>
</reference>
<dbReference type="Pfam" id="PF25758">
    <property type="entry name" value="TPR_IPO11"/>
    <property type="match status" value="1"/>
</dbReference>
<evidence type="ECO:0000256" key="8">
    <source>
        <dbReference type="SAM" id="MobiDB-lite"/>
    </source>
</evidence>
<evidence type="ECO:0000256" key="6">
    <source>
        <dbReference type="ARBA" id="ARBA00022927"/>
    </source>
</evidence>
<dbReference type="InterPro" id="IPR001494">
    <property type="entry name" value="Importin-beta_N"/>
</dbReference>
<dbReference type="SMART" id="SM00913">
    <property type="entry name" value="IBN_N"/>
    <property type="match status" value="1"/>
</dbReference>
<dbReference type="Pfam" id="PF25018">
    <property type="entry name" value="HEAT_IPO9_c"/>
    <property type="match status" value="1"/>
</dbReference>
<keyword evidence="6" id="KW-0653">Protein transport</keyword>
<dbReference type="InterPro" id="IPR056840">
    <property type="entry name" value="HEAT_IPO9_central"/>
</dbReference>
<dbReference type="InterPro" id="IPR016024">
    <property type="entry name" value="ARM-type_fold"/>
</dbReference>
<keyword evidence="4" id="KW-0813">Transport</keyword>
<dbReference type="InterPro" id="IPR058669">
    <property type="entry name" value="TPR_IPO7/11-like"/>
</dbReference>
<dbReference type="GeneID" id="111255087"/>
<dbReference type="InParanoid" id="A0A7M7KVV3"/>
<dbReference type="PANTHER" id="PTHR10997">
    <property type="entry name" value="IMPORTIN-7, 8, 11"/>
    <property type="match status" value="1"/>
</dbReference>
<dbReference type="Gene3D" id="1.25.10.10">
    <property type="entry name" value="Leucine-rich Repeat Variant"/>
    <property type="match status" value="1"/>
</dbReference>
<name>A0A7M7KVV3_VARDE</name>
<dbReference type="InterPro" id="IPR011989">
    <property type="entry name" value="ARM-like"/>
</dbReference>
<feature type="compositionally biased region" description="Acidic residues" evidence="8">
    <location>
        <begin position="958"/>
        <end position="967"/>
    </location>
</feature>
<dbReference type="Pfam" id="PF03810">
    <property type="entry name" value="IBN_N"/>
    <property type="match status" value="1"/>
</dbReference>
<keyword evidence="11" id="KW-1185">Reference proteome</keyword>
<dbReference type="Proteomes" id="UP000594260">
    <property type="component" value="Unplaced"/>
</dbReference>
<evidence type="ECO:0000256" key="5">
    <source>
        <dbReference type="ARBA" id="ARBA00022490"/>
    </source>
</evidence>
<evidence type="ECO:0000256" key="1">
    <source>
        <dbReference type="ARBA" id="ARBA00004123"/>
    </source>
</evidence>
<dbReference type="GO" id="GO:0031267">
    <property type="term" value="F:small GTPase binding"/>
    <property type="evidence" value="ECO:0007669"/>
    <property type="project" value="InterPro"/>
</dbReference>
<dbReference type="RefSeq" id="XP_022672463.1">
    <property type="nucleotide sequence ID" value="XM_022816728.1"/>
</dbReference>
<accession>A0A7M7KVV3</accession>
<evidence type="ECO:0000313" key="11">
    <source>
        <dbReference type="Proteomes" id="UP000594260"/>
    </source>
</evidence>
<evidence type="ECO:0000256" key="7">
    <source>
        <dbReference type="ARBA" id="ARBA00023242"/>
    </source>
</evidence>
<dbReference type="KEGG" id="vde:111255087"/>
<feature type="domain" description="Importin N-terminal" evidence="9">
    <location>
        <begin position="22"/>
        <end position="103"/>
    </location>
</feature>